<dbReference type="EMBL" id="JAGTJQ010000001">
    <property type="protein sequence ID" value="KAH7041494.1"/>
    <property type="molecule type" value="Genomic_DNA"/>
</dbReference>
<keyword evidence="1" id="KW-0732">Signal</keyword>
<name>A0A9P8YJD9_9PEZI</name>
<organism evidence="2 3">
    <name type="scientific">Microdochium trichocladiopsis</name>
    <dbReference type="NCBI Taxonomy" id="1682393"/>
    <lineage>
        <taxon>Eukaryota</taxon>
        <taxon>Fungi</taxon>
        <taxon>Dikarya</taxon>
        <taxon>Ascomycota</taxon>
        <taxon>Pezizomycotina</taxon>
        <taxon>Sordariomycetes</taxon>
        <taxon>Xylariomycetidae</taxon>
        <taxon>Xylariales</taxon>
        <taxon>Microdochiaceae</taxon>
        <taxon>Microdochium</taxon>
    </lineage>
</organism>
<reference evidence="2" key="1">
    <citation type="journal article" date="2021" name="Nat. Commun.">
        <title>Genetic determinants of endophytism in the Arabidopsis root mycobiome.</title>
        <authorList>
            <person name="Mesny F."/>
            <person name="Miyauchi S."/>
            <person name="Thiergart T."/>
            <person name="Pickel B."/>
            <person name="Atanasova L."/>
            <person name="Karlsson M."/>
            <person name="Huettel B."/>
            <person name="Barry K.W."/>
            <person name="Haridas S."/>
            <person name="Chen C."/>
            <person name="Bauer D."/>
            <person name="Andreopoulos W."/>
            <person name="Pangilinan J."/>
            <person name="LaButti K."/>
            <person name="Riley R."/>
            <person name="Lipzen A."/>
            <person name="Clum A."/>
            <person name="Drula E."/>
            <person name="Henrissat B."/>
            <person name="Kohler A."/>
            <person name="Grigoriev I.V."/>
            <person name="Martin F.M."/>
            <person name="Hacquard S."/>
        </authorList>
    </citation>
    <scope>NUCLEOTIDE SEQUENCE</scope>
    <source>
        <strain evidence="2">MPI-CAGE-CH-0230</strain>
    </source>
</reference>
<dbReference type="RefSeq" id="XP_046019549.1">
    <property type="nucleotide sequence ID" value="XM_046152563.1"/>
</dbReference>
<sequence length="211" mass="21597">MHRVTFLLAVLCLGMNVEAAPQFGNIGMELSSQFEDHTNTTSPVVTKTLVTSSRSISATLRATAHLTDASIQGEEQETAQSSMLQMVPPSAPAVAQSPDTVRAMNALAQATPPPGAAVAPATAAGPAAAAAAVTTPPPQVPSFDEAYGDEYMQTTYWSCNTFALTTHCGWHEPIIYIGGGKSGAASSISGSGRLLTAAVGGAAAVIIFFMA</sequence>
<evidence type="ECO:0000313" key="2">
    <source>
        <dbReference type="EMBL" id="KAH7041494.1"/>
    </source>
</evidence>
<feature type="signal peptide" evidence="1">
    <location>
        <begin position="1"/>
        <end position="19"/>
    </location>
</feature>
<feature type="chain" id="PRO_5040128466" evidence="1">
    <location>
        <begin position="20"/>
        <end position="211"/>
    </location>
</feature>
<proteinExistence type="predicted"/>
<dbReference type="OrthoDB" id="3542181at2759"/>
<accession>A0A9P8YJD9</accession>
<dbReference type="Proteomes" id="UP000756346">
    <property type="component" value="Unassembled WGS sequence"/>
</dbReference>
<keyword evidence="3" id="KW-1185">Reference proteome</keyword>
<dbReference type="GeneID" id="70182109"/>
<evidence type="ECO:0000256" key="1">
    <source>
        <dbReference type="SAM" id="SignalP"/>
    </source>
</evidence>
<protein>
    <submittedName>
        <fullName evidence="2">Uncharacterized protein</fullName>
    </submittedName>
</protein>
<evidence type="ECO:0000313" key="3">
    <source>
        <dbReference type="Proteomes" id="UP000756346"/>
    </source>
</evidence>
<gene>
    <name evidence="2" type="ORF">B0I36DRAFT_312924</name>
</gene>
<comment type="caution">
    <text evidence="2">The sequence shown here is derived from an EMBL/GenBank/DDBJ whole genome shotgun (WGS) entry which is preliminary data.</text>
</comment>
<dbReference type="AlphaFoldDB" id="A0A9P8YJD9"/>